<dbReference type="InterPro" id="IPR013525">
    <property type="entry name" value="ABC2_TM"/>
</dbReference>
<feature type="transmembrane region" description="Helical" evidence="5">
    <location>
        <begin position="352"/>
        <end position="372"/>
    </location>
</feature>
<accession>A0A4Y1WSL6</accession>
<evidence type="ECO:0000313" key="8">
    <source>
        <dbReference type="Proteomes" id="UP000318946"/>
    </source>
</evidence>
<evidence type="ECO:0000313" key="7">
    <source>
        <dbReference type="EMBL" id="BBL03817.1"/>
    </source>
</evidence>
<dbReference type="Pfam" id="PF12698">
    <property type="entry name" value="ABC2_membrane_3"/>
    <property type="match status" value="1"/>
</dbReference>
<dbReference type="AlphaFoldDB" id="A0A4Y1WSL6"/>
<feature type="transmembrane region" description="Helical" evidence="5">
    <location>
        <begin position="406"/>
        <end position="425"/>
    </location>
</feature>
<dbReference type="SUPFAM" id="SSF53850">
    <property type="entry name" value="Periplasmic binding protein-like II"/>
    <property type="match status" value="1"/>
</dbReference>
<reference evidence="8" key="1">
    <citation type="submission" date="2019-06" db="EMBL/GenBank/DDBJ databases">
        <title>Alistipes onderdonkii subsp. vulgaris subsp. nov., Alistipes dispar sp. nov. and Alistipes communis sp. nov., isolated from human faeces, and creation of Alistipes onderdonkii subsp. onderdonkii subsp. nov.</title>
        <authorList>
            <person name="Sakamoto M."/>
            <person name="Ikeyama N."/>
            <person name="Ogata Y."/>
            <person name="Suda W."/>
            <person name="Iino T."/>
            <person name="Hattori M."/>
            <person name="Ohkuma M."/>
        </authorList>
    </citation>
    <scope>NUCLEOTIDE SEQUENCE [LARGE SCALE GENOMIC DNA]</scope>
    <source>
        <strain evidence="8">5CBH24</strain>
    </source>
</reference>
<keyword evidence="8" id="KW-1185">Reference proteome</keyword>
<keyword evidence="4 5" id="KW-0472">Membrane</keyword>
<dbReference type="KEGG" id="acou:A5CBH24_11300"/>
<evidence type="ECO:0000259" key="6">
    <source>
        <dbReference type="Pfam" id="PF12698"/>
    </source>
</evidence>
<proteinExistence type="predicted"/>
<dbReference type="Gene3D" id="3.40.190.10">
    <property type="entry name" value="Periplasmic binding protein-like II"/>
    <property type="match status" value="1"/>
</dbReference>
<protein>
    <submittedName>
        <fullName evidence="7">ABC transporter permease</fullName>
    </submittedName>
</protein>
<feature type="transmembrane region" description="Helical" evidence="5">
    <location>
        <begin position="188"/>
        <end position="213"/>
    </location>
</feature>
<feature type="transmembrane region" description="Helical" evidence="5">
    <location>
        <begin position="242"/>
        <end position="268"/>
    </location>
</feature>
<dbReference type="PANTHER" id="PTHR43471">
    <property type="entry name" value="ABC TRANSPORTER PERMEASE"/>
    <property type="match status" value="1"/>
</dbReference>
<evidence type="ECO:0000256" key="1">
    <source>
        <dbReference type="ARBA" id="ARBA00004141"/>
    </source>
</evidence>
<evidence type="ECO:0000256" key="4">
    <source>
        <dbReference type="ARBA" id="ARBA00023136"/>
    </source>
</evidence>
<organism evidence="7 8">
    <name type="scientific">Alistipes communis</name>
    <dbReference type="NCBI Taxonomy" id="2585118"/>
    <lineage>
        <taxon>Bacteria</taxon>
        <taxon>Pseudomonadati</taxon>
        <taxon>Bacteroidota</taxon>
        <taxon>Bacteroidia</taxon>
        <taxon>Bacteroidales</taxon>
        <taxon>Rikenellaceae</taxon>
        <taxon>Alistipes</taxon>
    </lineage>
</organism>
<keyword evidence="2 5" id="KW-0812">Transmembrane</keyword>
<dbReference type="EMBL" id="AP019735">
    <property type="protein sequence ID" value="BBL03817.1"/>
    <property type="molecule type" value="Genomic_DNA"/>
</dbReference>
<feature type="domain" description="ABC-2 type transporter transmembrane" evidence="6">
    <location>
        <begin position="33"/>
        <end position="425"/>
    </location>
</feature>
<feature type="transmembrane region" description="Helical" evidence="5">
    <location>
        <begin position="378"/>
        <end position="399"/>
    </location>
</feature>
<dbReference type="PANTHER" id="PTHR43471:SF3">
    <property type="entry name" value="ABC TRANSPORTER PERMEASE PROTEIN NATB"/>
    <property type="match status" value="1"/>
</dbReference>
<name>A0A4Y1WSL6_9BACT</name>
<feature type="transmembrane region" description="Helical" evidence="5">
    <location>
        <begin position="317"/>
        <end position="340"/>
    </location>
</feature>
<evidence type="ECO:0000256" key="3">
    <source>
        <dbReference type="ARBA" id="ARBA00022989"/>
    </source>
</evidence>
<sequence length="452" mass="49267">MGGSLQTVNNLLFFMSNIWLIVAREFNERVRKKSFIVTTLLMPVLMLGLMLAPALMMRYASGQTKTIVVIDRSGLVAQHLESSDEVRFETSDLPVDTARRVMIDKFGVLCIGADVLANPSDVKLYANSASSMMLEENLRGQIAKVLEREKLRAYRIEDLDRILADVKTDVKMQVVRNDEGSPSSGSSAVAAMVGLGLGMVLYMFLMIYGAMVMQSVIEEKSSRVLEVVVSSVRPFELMMGKIFGVASVAVVQVLIWAVLVCGAGAAVMPHVLPDGAMEAAAALQQGGGAATAAAGDFDPETLGAIALATDVGYLAMLFGYLLLFVVGGYLLYSAMFAAVGSAVDNAQDAAQLQTPIMIPIILAVIVEMSVLNDPNSPLAFWFSLIPFTSPVVMMARIPYGIPTWEIVLSLVLLYAAFVGMVWLSAKIYRVGIFMYGKKPTLREMFRWIRYKY</sequence>
<feature type="transmembrane region" description="Helical" evidence="5">
    <location>
        <begin position="6"/>
        <end position="23"/>
    </location>
</feature>
<dbReference type="GO" id="GO:0140359">
    <property type="term" value="F:ABC-type transporter activity"/>
    <property type="evidence" value="ECO:0007669"/>
    <property type="project" value="InterPro"/>
</dbReference>
<dbReference type="Proteomes" id="UP000318946">
    <property type="component" value="Chromosome"/>
</dbReference>
<keyword evidence="3 5" id="KW-1133">Transmembrane helix</keyword>
<evidence type="ECO:0000256" key="2">
    <source>
        <dbReference type="ARBA" id="ARBA00022692"/>
    </source>
</evidence>
<gene>
    <name evidence="7" type="primary">natB</name>
    <name evidence="7" type="ORF">A5CBH24_11300</name>
</gene>
<feature type="transmembrane region" description="Helical" evidence="5">
    <location>
        <begin position="35"/>
        <end position="56"/>
    </location>
</feature>
<comment type="subcellular location">
    <subcellularLocation>
        <location evidence="1">Membrane</location>
        <topology evidence="1">Multi-pass membrane protein</topology>
    </subcellularLocation>
</comment>
<evidence type="ECO:0000256" key="5">
    <source>
        <dbReference type="SAM" id="Phobius"/>
    </source>
</evidence>
<dbReference type="GO" id="GO:0016020">
    <property type="term" value="C:membrane"/>
    <property type="evidence" value="ECO:0007669"/>
    <property type="project" value="UniProtKB-SubCell"/>
</dbReference>